<dbReference type="EMBL" id="BSEV01000016">
    <property type="protein sequence ID" value="GLK12345.1"/>
    <property type="molecule type" value="Genomic_DNA"/>
</dbReference>
<dbReference type="PANTHER" id="PTHR10696">
    <property type="entry name" value="GAMMA-BUTYROBETAINE HYDROXYLASE-RELATED"/>
    <property type="match status" value="1"/>
</dbReference>
<evidence type="ECO:0000256" key="2">
    <source>
        <dbReference type="ARBA" id="ARBA00023002"/>
    </source>
</evidence>
<protein>
    <recommendedName>
        <fullName evidence="5">TauD/TfdA-like domain-containing protein</fullName>
    </recommendedName>
</protein>
<evidence type="ECO:0000256" key="4">
    <source>
        <dbReference type="ARBA" id="ARBA00023194"/>
    </source>
</evidence>
<dbReference type="InterPro" id="IPR050411">
    <property type="entry name" value="AlphaKG_dependent_hydroxylases"/>
</dbReference>
<name>A0A9W6I5A6_9ACTN</name>
<dbReference type="Gene3D" id="3.60.130.10">
    <property type="entry name" value="Clavaminate synthase-like"/>
    <property type="match status" value="1"/>
</dbReference>
<dbReference type="SUPFAM" id="SSF51197">
    <property type="entry name" value="Clavaminate synthase-like"/>
    <property type="match status" value="1"/>
</dbReference>
<reference evidence="6" key="1">
    <citation type="journal article" date="2014" name="Int. J. Syst. Evol. Microbiol.">
        <title>Complete genome sequence of Corynebacterium casei LMG S-19264T (=DSM 44701T), isolated from a smear-ripened cheese.</title>
        <authorList>
            <consortium name="US DOE Joint Genome Institute (JGI-PGF)"/>
            <person name="Walter F."/>
            <person name="Albersmeier A."/>
            <person name="Kalinowski J."/>
            <person name="Ruckert C."/>
        </authorList>
    </citation>
    <scope>NUCLEOTIDE SEQUENCE</scope>
    <source>
        <strain evidence="6">VKM Ac-2007</strain>
    </source>
</reference>
<dbReference type="InterPro" id="IPR042098">
    <property type="entry name" value="TauD-like_sf"/>
</dbReference>
<reference evidence="6" key="2">
    <citation type="submission" date="2023-01" db="EMBL/GenBank/DDBJ databases">
        <authorList>
            <person name="Sun Q."/>
            <person name="Evtushenko L."/>
        </authorList>
    </citation>
    <scope>NUCLEOTIDE SEQUENCE</scope>
    <source>
        <strain evidence="6">VKM Ac-2007</strain>
    </source>
</reference>
<dbReference type="GO" id="GO:0017000">
    <property type="term" value="P:antibiotic biosynthetic process"/>
    <property type="evidence" value="ECO:0007669"/>
    <property type="project" value="UniProtKB-KW"/>
</dbReference>
<comment type="caution">
    <text evidence="6">The sequence shown here is derived from an EMBL/GenBank/DDBJ whole genome shotgun (WGS) entry which is preliminary data.</text>
</comment>
<evidence type="ECO:0000313" key="6">
    <source>
        <dbReference type="EMBL" id="GLK12345.1"/>
    </source>
</evidence>
<sequence>MEDSVNSDGWKPCELDPAGAGVAANAEGLVDCLRAAGDLGDLLAREKAVVFRGFGVQEHTLDQVMDLLLPNRLAYVHGNSPRTKVGKNVYTSTEYPPEFTISMHNELSYARRWPARLLFFCAKAPATGGATPVVDGARWLEALDPEVRQAFAGGVRYLQNLHDGYGFGKSWQDTFETDAREEVEAFLAESEADWKWRPDGGLWVSQLRPATVRHPVTGAEVWFNQFDQWHPAGLGDETAAELSAILPQDELPQSVTFADGSPIPGEYAVQVRDRGLEAAVDVDWREGDLLLIDNVLVGHGRRPFTGARRVLVAMSD</sequence>
<accession>A0A9W6I5A6</accession>
<feature type="domain" description="TauD/TfdA-like" evidence="5">
    <location>
        <begin position="37"/>
        <end position="312"/>
    </location>
</feature>
<evidence type="ECO:0000313" key="7">
    <source>
        <dbReference type="Proteomes" id="UP001143474"/>
    </source>
</evidence>
<keyword evidence="7" id="KW-1185">Reference proteome</keyword>
<dbReference type="Pfam" id="PF02668">
    <property type="entry name" value="TauD"/>
    <property type="match status" value="1"/>
</dbReference>
<keyword evidence="2" id="KW-0560">Oxidoreductase</keyword>
<evidence type="ECO:0000256" key="1">
    <source>
        <dbReference type="ARBA" id="ARBA00001954"/>
    </source>
</evidence>
<dbReference type="AlphaFoldDB" id="A0A9W6I5A6"/>
<keyword evidence="3" id="KW-0408">Iron</keyword>
<gene>
    <name evidence="6" type="ORF">GCM10017600_57550</name>
</gene>
<comment type="cofactor">
    <cofactor evidence="1">
        <name>Fe(2+)</name>
        <dbReference type="ChEBI" id="CHEBI:29033"/>
    </cofactor>
</comment>
<evidence type="ECO:0000256" key="3">
    <source>
        <dbReference type="ARBA" id="ARBA00023004"/>
    </source>
</evidence>
<evidence type="ECO:0000259" key="5">
    <source>
        <dbReference type="Pfam" id="PF02668"/>
    </source>
</evidence>
<dbReference type="GO" id="GO:0016491">
    <property type="term" value="F:oxidoreductase activity"/>
    <property type="evidence" value="ECO:0007669"/>
    <property type="project" value="UniProtKB-KW"/>
</dbReference>
<dbReference type="Proteomes" id="UP001143474">
    <property type="component" value="Unassembled WGS sequence"/>
</dbReference>
<proteinExistence type="predicted"/>
<dbReference type="PANTHER" id="PTHR10696:SF56">
    <property type="entry name" value="TAUD_TFDA-LIKE DOMAIN-CONTAINING PROTEIN"/>
    <property type="match status" value="1"/>
</dbReference>
<organism evidence="6 7">
    <name type="scientific">Streptosporangium carneum</name>
    <dbReference type="NCBI Taxonomy" id="47481"/>
    <lineage>
        <taxon>Bacteria</taxon>
        <taxon>Bacillati</taxon>
        <taxon>Actinomycetota</taxon>
        <taxon>Actinomycetes</taxon>
        <taxon>Streptosporangiales</taxon>
        <taxon>Streptosporangiaceae</taxon>
        <taxon>Streptosporangium</taxon>
    </lineage>
</organism>
<keyword evidence="4" id="KW-0045">Antibiotic biosynthesis</keyword>
<dbReference type="InterPro" id="IPR003819">
    <property type="entry name" value="TauD/TfdA-like"/>
</dbReference>